<dbReference type="AlphaFoldDB" id="A0ABD0N5T2"/>
<feature type="non-terminal residue" evidence="1">
    <location>
        <position position="1"/>
    </location>
</feature>
<organism evidence="1 2">
    <name type="scientific">Cirrhinus mrigala</name>
    <name type="common">Mrigala</name>
    <dbReference type="NCBI Taxonomy" id="683832"/>
    <lineage>
        <taxon>Eukaryota</taxon>
        <taxon>Metazoa</taxon>
        <taxon>Chordata</taxon>
        <taxon>Craniata</taxon>
        <taxon>Vertebrata</taxon>
        <taxon>Euteleostomi</taxon>
        <taxon>Actinopterygii</taxon>
        <taxon>Neopterygii</taxon>
        <taxon>Teleostei</taxon>
        <taxon>Ostariophysi</taxon>
        <taxon>Cypriniformes</taxon>
        <taxon>Cyprinidae</taxon>
        <taxon>Labeoninae</taxon>
        <taxon>Labeonini</taxon>
        <taxon>Cirrhinus</taxon>
    </lineage>
</organism>
<proteinExistence type="predicted"/>
<name>A0ABD0N5T2_CIRMR</name>
<dbReference type="Proteomes" id="UP001529510">
    <property type="component" value="Unassembled WGS sequence"/>
</dbReference>
<protein>
    <submittedName>
        <fullName evidence="1">Uncharacterized protein</fullName>
    </submittedName>
</protein>
<evidence type="ECO:0000313" key="2">
    <source>
        <dbReference type="Proteomes" id="UP001529510"/>
    </source>
</evidence>
<sequence length="55" mass="6256">VYVSLNISPFAGLSGITDPGLLLKMLLDHPGQLGWIWLTRQTDFRNVWPTDYPEL</sequence>
<evidence type="ECO:0000313" key="1">
    <source>
        <dbReference type="EMBL" id="KAL0156552.1"/>
    </source>
</evidence>
<comment type="caution">
    <text evidence="1">The sequence shown here is derived from an EMBL/GenBank/DDBJ whole genome shotgun (WGS) entry which is preliminary data.</text>
</comment>
<accession>A0ABD0N5T2</accession>
<feature type="non-terminal residue" evidence="1">
    <location>
        <position position="55"/>
    </location>
</feature>
<reference evidence="1 2" key="1">
    <citation type="submission" date="2024-05" db="EMBL/GenBank/DDBJ databases">
        <title>Genome sequencing and assembly of Indian major carp, Cirrhinus mrigala (Hamilton, 1822).</title>
        <authorList>
            <person name="Mohindra V."/>
            <person name="Chowdhury L.M."/>
            <person name="Lal K."/>
            <person name="Jena J.K."/>
        </authorList>
    </citation>
    <scope>NUCLEOTIDE SEQUENCE [LARGE SCALE GENOMIC DNA]</scope>
    <source>
        <strain evidence="1">CM1030</strain>
        <tissue evidence="1">Blood</tissue>
    </source>
</reference>
<gene>
    <name evidence="1" type="ORF">M9458_047798</name>
</gene>
<keyword evidence="2" id="KW-1185">Reference proteome</keyword>
<dbReference type="EMBL" id="JAMKFB020000024">
    <property type="protein sequence ID" value="KAL0156552.1"/>
    <property type="molecule type" value="Genomic_DNA"/>
</dbReference>